<dbReference type="InterPro" id="IPR003593">
    <property type="entry name" value="AAA+_ATPase"/>
</dbReference>
<dbReference type="InterPro" id="IPR003439">
    <property type="entry name" value="ABC_transporter-like_ATP-bd"/>
</dbReference>
<dbReference type="SMART" id="SM00382">
    <property type="entry name" value="AAA"/>
    <property type="match status" value="1"/>
</dbReference>
<dbReference type="EMBL" id="QKRB01000055">
    <property type="protein sequence ID" value="PZD94006.1"/>
    <property type="molecule type" value="Genomic_DNA"/>
</dbReference>
<dbReference type="SUPFAM" id="SSF52540">
    <property type="entry name" value="P-loop containing nucleoside triphosphate hydrolases"/>
    <property type="match status" value="1"/>
</dbReference>
<dbReference type="Pfam" id="PF00005">
    <property type="entry name" value="ABC_tran"/>
    <property type="match status" value="1"/>
</dbReference>
<dbReference type="PROSITE" id="PS00211">
    <property type="entry name" value="ABC_TRANSPORTER_1"/>
    <property type="match status" value="1"/>
</dbReference>
<evidence type="ECO:0000313" key="7">
    <source>
        <dbReference type="Proteomes" id="UP000249522"/>
    </source>
</evidence>
<evidence type="ECO:0000256" key="3">
    <source>
        <dbReference type="ARBA" id="ARBA00022741"/>
    </source>
</evidence>
<reference evidence="6 7" key="1">
    <citation type="submission" date="2018-06" db="EMBL/GenBank/DDBJ databases">
        <title>Paenibacillus imtechensis sp. nov.</title>
        <authorList>
            <person name="Pinnaka A.K."/>
            <person name="Singh H."/>
            <person name="Kaur M."/>
        </authorList>
    </citation>
    <scope>NUCLEOTIDE SEQUENCE [LARGE SCALE GENOMIC DNA]</scope>
    <source>
        <strain evidence="6 7">SMB1</strain>
    </source>
</reference>
<name>A0A2W1L3S9_9BACL</name>
<accession>A0A2W1L3S9</accession>
<dbReference type="OrthoDB" id="9804819at2"/>
<keyword evidence="7" id="KW-1185">Reference proteome</keyword>
<evidence type="ECO:0000256" key="4">
    <source>
        <dbReference type="ARBA" id="ARBA00022840"/>
    </source>
</evidence>
<evidence type="ECO:0000256" key="2">
    <source>
        <dbReference type="ARBA" id="ARBA00022448"/>
    </source>
</evidence>
<gene>
    <name evidence="6" type="ORF">DNH61_21235</name>
</gene>
<dbReference type="AlphaFoldDB" id="A0A2W1L3S9"/>
<dbReference type="RefSeq" id="WP_111148815.1">
    <property type="nucleotide sequence ID" value="NZ_QKRB01000055.1"/>
</dbReference>
<evidence type="ECO:0000259" key="5">
    <source>
        <dbReference type="PROSITE" id="PS50893"/>
    </source>
</evidence>
<feature type="domain" description="ABC transporter" evidence="5">
    <location>
        <begin position="3"/>
        <end position="233"/>
    </location>
</feature>
<dbReference type="InterPro" id="IPR017871">
    <property type="entry name" value="ABC_transporter-like_CS"/>
</dbReference>
<dbReference type="Proteomes" id="UP000249522">
    <property type="component" value="Unassembled WGS sequence"/>
</dbReference>
<keyword evidence="4 6" id="KW-0067">ATP-binding</keyword>
<dbReference type="GO" id="GO:0005524">
    <property type="term" value="F:ATP binding"/>
    <property type="evidence" value="ECO:0007669"/>
    <property type="project" value="UniProtKB-KW"/>
</dbReference>
<dbReference type="PANTHER" id="PTHR43335">
    <property type="entry name" value="ABC TRANSPORTER, ATP-BINDING PROTEIN"/>
    <property type="match status" value="1"/>
</dbReference>
<evidence type="ECO:0000256" key="1">
    <source>
        <dbReference type="ARBA" id="ARBA00005417"/>
    </source>
</evidence>
<dbReference type="Gene3D" id="3.40.50.300">
    <property type="entry name" value="P-loop containing nucleotide triphosphate hydrolases"/>
    <property type="match status" value="1"/>
</dbReference>
<evidence type="ECO:0000313" key="6">
    <source>
        <dbReference type="EMBL" id="PZD94006.1"/>
    </source>
</evidence>
<keyword evidence="2" id="KW-0813">Transport</keyword>
<organism evidence="6 7">
    <name type="scientific">Paenibacillus sambharensis</name>
    <dbReference type="NCBI Taxonomy" id="1803190"/>
    <lineage>
        <taxon>Bacteria</taxon>
        <taxon>Bacillati</taxon>
        <taxon>Bacillota</taxon>
        <taxon>Bacilli</taxon>
        <taxon>Bacillales</taxon>
        <taxon>Paenibacillaceae</taxon>
        <taxon>Paenibacillus</taxon>
    </lineage>
</organism>
<dbReference type="PANTHER" id="PTHR43335:SF2">
    <property type="entry name" value="ABC TRANSPORTER, ATP-BINDING PROTEIN"/>
    <property type="match status" value="1"/>
</dbReference>
<protein>
    <submittedName>
        <fullName evidence="6">ABC transporter ATP-binding protein</fullName>
    </submittedName>
</protein>
<keyword evidence="3" id="KW-0547">Nucleotide-binding</keyword>
<dbReference type="InterPro" id="IPR027417">
    <property type="entry name" value="P-loop_NTPase"/>
</dbReference>
<proteinExistence type="inferred from homology"/>
<dbReference type="GO" id="GO:0016887">
    <property type="term" value="F:ATP hydrolysis activity"/>
    <property type="evidence" value="ECO:0007669"/>
    <property type="project" value="InterPro"/>
</dbReference>
<dbReference type="PROSITE" id="PS50893">
    <property type="entry name" value="ABC_TRANSPORTER_2"/>
    <property type="match status" value="1"/>
</dbReference>
<comment type="caution">
    <text evidence="6">The sequence shown here is derived from an EMBL/GenBank/DDBJ whole genome shotgun (WGS) entry which is preliminary data.</text>
</comment>
<comment type="similarity">
    <text evidence="1">Belongs to the ABC transporter superfamily.</text>
</comment>
<sequence>MQIQIEQISKQYNRKSYALQNITLDIGQGVCGLLGRNGAGKTTLMRILTGILEASSGSVSVDGMLMTPKNRTRLQSLIGYLPQEVGFYPNLTVRETMDYIAILHGVNGRSRRAGIRAALENVNLDRHAEKKVRELSGGMRRRLGIAQAIIHEPELLIVDEPTTGVDPEERISIRNLLAEYAGRRTVILSTHIIEDIAQSSRQVAVLDRGLLKYQGDLGSMIREAAGVVWECRLPLGEDYRSLLPEYMLVASHYMEDGIKLRVLGSKQPPVESTQVPPTAEDAYIWMIGGLAQ</sequence>